<gene>
    <name evidence="1" type="ORF">Y882_09815</name>
</gene>
<dbReference type="EMBL" id="JPLA01000024">
    <property type="protein sequence ID" value="KLD63905.1"/>
    <property type="molecule type" value="Genomic_DNA"/>
</dbReference>
<dbReference type="PATRIC" id="fig|1440762.4.peg.1456"/>
<dbReference type="RefSeq" id="WP_046971691.1">
    <property type="nucleotide sequence ID" value="NZ_JPLA01000024.1"/>
</dbReference>
<organism evidence="1 2">
    <name type="scientific">Dyella japonica DSM 16301</name>
    <dbReference type="NCBI Taxonomy" id="1440762"/>
    <lineage>
        <taxon>Bacteria</taxon>
        <taxon>Pseudomonadati</taxon>
        <taxon>Pseudomonadota</taxon>
        <taxon>Gammaproteobacteria</taxon>
        <taxon>Lysobacterales</taxon>
        <taxon>Rhodanobacteraceae</taxon>
        <taxon>Dyella</taxon>
    </lineage>
</organism>
<name>A0A0G9H234_9GAMM</name>
<dbReference type="OrthoDB" id="7025491at2"/>
<dbReference type="STRING" id="1440762.Y882_09815"/>
<reference evidence="1 2" key="1">
    <citation type="journal article" date="2015" name="Antonie Van Leeuwenhoek">
        <title>A phylogenomic and molecular marker based taxonomic framework for the order Xanthomonadales: proposal to transfer the families Algiphilaceae and Solimonadaceae to the order Nevskiales ord. nov. and to create a new family within the order Xanthomonadales, the family Rhodanobacteraceae fam. nov., containing the genus Rhodanobacter and its closest relatives.</title>
        <authorList>
            <person name="Naushad S."/>
            <person name="Adeolu M."/>
            <person name="Wong S."/>
            <person name="Sohail M."/>
            <person name="Schellhorn H.E."/>
            <person name="Gupta R.S."/>
        </authorList>
    </citation>
    <scope>NUCLEOTIDE SEQUENCE [LARGE SCALE GENOMIC DNA]</scope>
    <source>
        <strain evidence="1 2">DSM 16301</strain>
    </source>
</reference>
<evidence type="ECO:0000313" key="2">
    <source>
        <dbReference type="Proteomes" id="UP000035481"/>
    </source>
</evidence>
<evidence type="ECO:0000313" key="1">
    <source>
        <dbReference type="EMBL" id="KLD63905.1"/>
    </source>
</evidence>
<dbReference type="AlphaFoldDB" id="A0A0G9H234"/>
<sequence length="381" mass="42835">MASAPRKDSQLIADALERTGFPLEHRTGRAFQDAGWTLFTNKYYVDNVSGDAREIDLIAYKVSESKEFSVVSGVIVSCKKTTDRKWTFLTRQITKNPNKNLAPLHYWSNIASLSYMLEKHDEQRAYQASLSKVAPLLWEAPKREVFATQELVPIYKGNGTSTEVASYNPGNDSAFFASIVTLMKSQAYELNRLGDRLNRPRVYVFSLLSVMEGDMIEVDYDAEPPVARDIDRQPYIAHYIINRNEQFSRINFVSPEAIEEVVAACGEAHSASAKHLNELHSKFYSEVISDSAKRKVLLPVFAKRAAMVLSIWADQLGKIAADEVDLLNNSDGVEVAVFTDAPDSAIDEANQDERVRARLAKAFLDIYKYSGPFRIGRDVPF</sequence>
<protein>
    <submittedName>
        <fullName evidence="1">Uncharacterized protein</fullName>
    </submittedName>
</protein>
<dbReference type="Proteomes" id="UP000035481">
    <property type="component" value="Unassembled WGS sequence"/>
</dbReference>
<proteinExistence type="predicted"/>
<accession>A0A0G9H234</accession>
<comment type="caution">
    <text evidence="1">The sequence shown here is derived from an EMBL/GenBank/DDBJ whole genome shotgun (WGS) entry which is preliminary data.</text>
</comment>